<keyword evidence="8" id="KW-0456">Lyase</keyword>
<keyword evidence="4 6" id="KW-0408">Iron</keyword>
<dbReference type="PANTHER" id="PTHR30352:SF5">
    <property type="entry name" value="PYRUVATE FORMATE-LYASE 1-ACTIVATING ENZYME"/>
    <property type="match status" value="1"/>
</dbReference>
<dbReference type="GO" id="GO:0016829">
    <property type="term" value="F:lyase activity"/>
    <property type="evidence" value="ECO:0007669"/>
    <property type="project" value="UniProtKB-KW"/>
</dbReference>
<dbReference type="NCBIfam" id="TIGR04337">
    <property type="entry name" value="AmmeMemoSam_rS"/>
    <property type="match status" value="1"/>
</dbReference>
<keyword evidence="9" id="KW-1185">Reference proteome</keyword>
<evidence type="ECO:0000256" key="2">
    <source>
        <dbReference type="ARBA" id="ARBA00022691"/>
    </source>
</evidence>
<dbReference type="AlphaFoldDB" id="A0A062Y2S7"/>
<evidence type="ECO:0000313" key="9">
    <source>
        <dbReference type="Proteomes" id="UP000027284"/>
    </source>
</evidence>
<accession>A0A062Y2S7</accession>
<dbReference type="InterPro" id="IPR007197">
    <property type="entry name" value="rSAM"/>
</dbReference>
<dbReference type="SFLD" id="SFLDS00029">
    <property type="entry name" value="Radical_SAM"/>
    <property type="match status" value="1"/>
</dbReference>
<keyword evidence="8" id="KW-0670">Pyruvate</keyword>
<dbReference type="EMBL" id="JMFG01000005">
    <property type="protein sequence ID" value="KDA54726.1"/>
    <property type="molecule type" value="Genomic_DNA"/>
</dbReference>
<protein>
    <submittedName>
        <fullName evidence="8">Pyruvate formate lyase-activating protein</fullName>
    </submittedName>
</protein>
<dbReference type="PIRSF" id="PIRSF004869">
    <property type="entry name" value="PflX_prd"/>
    <property type="match status" value="1"/>
</dbReference>
<evidence type="ECO:0000313" key="8">
    <source>
        <dbReference type="EMBL" id="KDA54726.1"/>
    </source>
</evidence>
<organism evidence="8 9">
    <name type="scientific">Thermoanaerobaculum aquaticum</name>
    <dbReference type="NCBI Taxonomy" id="1312852"/>
    <lineage>
        <taxon>Bacteria</taxon>
        <taxon>Pseudomonadati</taxon>
        <taxon>Acidobacteriota</taxon>
        <taxon>Thermoanaerobaculia</taxon>
        <taxon>Thermoanaerobaculales</taxon>
        <taxon>Thermoanaerobaculaceae</taxon>
        <taxon>Thermoanaerobaculum</taxon>
    </lineage>
</organism>
<dbReference type="Gene3D" id="3.20.20.70">
    <property type="entry name" value="Aldolase class I"/>
    <property type="match status" value="1"/>
</dbReference>
<evidence type="ECO:0000259" key="7">
    <source>
        <dbReference type="PROSITE" id="PS51918"/>
    </source>
</evidence>
<evidence type="ECO:0000256" key="1">
    <source>
        <dbReference type="ARBA" id="ARBA00022485"/>
    </source>
</evidence>
<gene>
    <name evidence="8" type="ORF">EG19_09895</name>
</gene>
<dbReference type="InterPro" id="IPR034457">
    <property type="entry name" value="Organic_radical-activating"/>
</dbReference>
<dbReference type="InterPro" id="IPR016431">
    <property type="entry name" value="Pyrv-formate_lyase-activ_prd"/>
</dbReference>
<reference evidence="8 9" key="1">
    <citation type="submission" date="2014-04" db="EMBL/GenBank/DDBJ databases">
        <title>The Genome Sequence of Thermoanaerobaculum aquaticum MP-01, The First Cultivated Group 23 Acidobacterium.</title>
        <authorList>
            <person name="Stamps B.W."/>
            <person name="Losey N.A."/>
            <person name="Lawson P.A."/>
            <person name="Stevenson B.S."/>
        </authorList>
    </citation>
    <scope>NUCLEOTIDE SEQUENCE [LARGE SCALE GENOMIC DNA]</scope>
    <source>
        <strain evidence="8 9">MP-01</strain>
    </source>
</reference>
<sequence>MGSMRYALDALTQVRRELARPLASGKLECVACAHRCKLAEGARGVCLVRFREGDGLRVPWGYTGGVAVDPIEKKPFFHLLPGARALSFGMLGCDMKCSYCQNWFTSQALRDDEATTEAIPTSPEALVAAAQRYRCPIITSTYNEPLITAEWAHDVFALAKEHGIAGTFVSNGHATPEALDYLADVLVGYKVDLKSFNAENYRKLGGKLEAVKETIQLLWEKGIWCEVVTLVVPTFNDSDQELAAIAEFLASVSPDIPWHVTAFHPDYKMTDPPATPVATLLRACEIGRRAGLHFVYAGNLPGRVGEWENTRCPACNTTLVARWGFEVLENRITPEGTCPSCHTPIPGRWQLVPVPA</sequence>
<dbReference type="Pfam" id="PF04055">
    <property type="entry name" value="Radical_SAM"/>
    <property type="match status" value="1"/>
</dbReference>
<dbReference type="InterPro" id="IPR013785">
    <property type="entry name" value="Aldolase_TIM"/>
</dbReference>
<proteinExistence type="predicted"/>
<feature type="binding site" evidence="6">
    <location>
        <position position="100"/>
    </location>
    <ligand>
        <name>[4Fe-4S] cluster</name>
        <dbReference type="ChEBI" id="CHEBI:49883"/>
        <note>4Fe-4S-S-AdoMet</note>
    </ligand>
</feature>
<keyword evidence="2 6" id="KW-0949">S-adenosyl-L-methionine</keyword>
<dbReference type="PROSITE" id="PS51918">
    <property type="entry name" value="RADICAL_SAM"/>
    <property type="match status" value="1"/>
</dbReference>
<feature type="binding site" evidence="6">
    <location>
        <position position="93"/>
    </location>
    <ligand>
        <name>[4Fe-4S] cluster</name>
        <dbReference type="ChEBI" id="CHEBI:49883"/>
        <note>4Fe-4S-S-AdoMet</note>
    </ligand>
</feature>
<dbReference type="SFLD" id="SFLDG01101">
    <property type="entry name" value="Uncharacterised_Radical_SAM_Su"/>
    <property type="match status" value="1"/>
</dbReference>
<dbReference type="GO" id="GO:0051539">
    <property type="term" value="F:4 iron, 4 sulfur cluster binding"/>
    <property type="evidence" value="ECO:0007669"/>
    <property type="project" value="UniProtKB-KW"/>
</dbReference>
<comment type="cofactor">
    <cofactor evidence="6">
        <name>[4Fe-4S] cluster</name>
        <dbReference type="ChEBI" id="CHEBI:49883"/>
    </cofactor>
    <text evidence="6">Binds 1 [4Fe-4S] cluster. The cluster is coordinated with 3 cysteines and an exchangeable S-adenosyl-L-methionine.</text>
</comment>
<name>A0A062Y2S7_9BACT</name>
<keyword evidence="3 6" id="KW-0479">Metal-binding</keyword>
<evidence type="ECO:0000256" key="5">
    <source>
        <dbReference type="ARBA" id="ARBA00023014"/>
    </source>
</evidence>
<dbReference type="GO" id="GO:0046872">
    <property type="term" value="F:metal ion binding"/>
    <property type="evidence" value="ECO:0007669"/>
    <property type="project" value="UniProtKB-KW"/>
</dbReference>
<evidence type="ECO:0000256" key="4">
    <source>
        <dbReference type="ARBA" id="ARBA00023004"/>
    </source>
</evidence>
<dbReference type="SUPFAM" id="SSF102114">
    <property type="entry name" value="Radical SAM enzymes"/>
    <property type="match status" value="1"/>
</dbReference>
<evidence type="ECO:0000256" key="3">
    <source>
        <dbReference type="ARBA" id="ARBA00022723"/>
    </source>
</evidence>
<feature type="domain" description="Radical SAM core" evidence="7">
    <location>
        <begin position="78"/>
        <end position="293"/>
    </location>
</feature>
<feature type="binding site" evidence="6">
    <location>
        <position position="97"/>
    </location>
    <ligand>
        <name>[4Fe-4S] cluster</name>
        <dbReference type="ChEBI" id="CHEBI:49883"/>
        <note>4Fe-4S-S-AdoMet</note>
    </ligand>
</feature>
<keyword evidence="1" id="KW-0004">4Fe-4S</keyword>
<evidence type="ECO:0000256" key="6">
    <source>
        <dbReference type="PIRSR" id="PIRSR004869-50"/>
    </source>
</evidence>
<dbReference type="InterPro" id="IPR058240">
    <property type="entry name" value="rSAM_sf"/>
</dbReference>
<comment type="caution">
    <text evidence="8">The sequence shown here is derived from an EMBL/GenBank/DDBJ whole genome shotgun (WGS) entry which is preliminary data.</text>
</comment>
<dbReference type="CDD" id="cd01335">
    <property type="entry name" value="Radical_SAM"/>
    <property type="match status" value="1"/>
</dbReference>
<dbReference type="STRING" id="1312852.EG19_09895"/>
<keyword evidence="5 6" id="KW-0411">Iron-sulfur</keyword>
<dbReference type="Proteomes" id="UP000027284">
    <property type="component" value="Unassembled WGS sequence"/>
</dbReference>
<dbReference type="PANTHER" id="PTHR30352">
    <property type="entry name" value="PYRUVATE FORMATE-LYASE-ACTIVATING ENZYME"/>
    <property type="match status" value="1"/>
</dbReference>
<dbReference type="InterPro" id="IPR027596">
    <property type="entry name" value="AmmeMemoSam_rS"/>
</dbReference>